<dbReference type="EMBL" id="JADKNH010000017">
    <property type="protein sequence ID" value="MBF4695550.1"/>
    <property type="molecule type" value="Genomic_DNA"/>
</dbReference>
<keyword evidence="8" id="KW-1185">Reference proteome</keyword>
<comment type="function">
    <text evidence="5">May play a role in fatty acid biosynthesis and insulin sensitivity.</text>
</comment>
<sequence>MNYTSVIVSKNEKIGMITLNRPEFNNTFNVPLAIELNNALLEFENDERVNVIIINASGKNFCTGIDINDLEGKSNIEYLEWVGLMEKMNTTIASMGKPVIASVQKIAVANGIGLVAACDLAIAADNAKFGATAINVGLFCMGPAVPLLKSLGRKKTLELIMMGELIDAFEAQRIGLINKVVPAENLEEETLNYARKLANKSPLALQLGKKSFYKMEDLDFKKALDLTNNHFATLCTTEDAHEGVDAFLNKREPVWKNR</sequence>
<dbReference type="Pfam" id="PF00378">
    <property type="entry name" value="ECH_1"/>
    <property type="match status" value="1"/>
</dbReference>
<accession>A0ABS0A091</accession>
<evidence type="ECO:0000256" key="4">
    <source>
        <dbReference type="ARBA" id="ARBA00023098"/>
    </source>
</evidence>
<dbReference type="RefSeq" id="WP_194703789.1">
    <property type="nucleotide sequence ID" value="NZ_JADKNH010000017.1"/>
</dbReference>
<comment type="caution">
    <text evidence="7">The sequence shown here is derived from an EMBL/GenBank/DDBJ whole genome shotgun (WGS) entry which is preliminary data.</text>
</comment>
<name>A0ABS0A091_9FIRM</name>
<dbReference type="InterPro" id="IPR001753">
    <property type="entry name" value="Enoyl-CoA_hydra/iso"/>
</dbReference>
<dbReference type="InterPro" id="IPR052377">
    <property type="entry name" value="Mitochondrial_ECH-domain"/>
</dbReference>
<evidence type="ECO:0000256" key="2">
    <source>
        <dbReference type="ARBA" id="ARBA00022832"/>
    </source>
</evidence>
<evidence type="ECO:0000256" key="6">
    <source>
        <dbReference type="ARBA" id="ARBA00040545"/>
    </source>
</evidence>
<evidence type="ECO:0000256" key="5">
    <source>
        <dbReference type="ARBA" id="ARBA00037410"/>
    </source>
</evidence>
<keyword evidence="2" id="KW-0276">Fatty acid metabolism</keyword>
<comment type="similarity">
    <text evidence="1">Belongs to the enoyl-CoA hydratase/isomerase family.</text>
</comment>
<evidence type="ECO:0000313" key="8">
    <source>
        <dbReference type="Proteomes" id="UP000614200"/>
    </source>
</evidence>
<dbReference type="Gene3D" id="1.10.12.10">
    <property type="entry name" value="Lyase 2-enoyl-coa Hydratase, Chain A, domain 2"/>
    <property type="match status" value="1"/>
</dbReference>
<dbReference type="PANTHER" id="PTHR43602">
    <property type="match status" value="1"/>
</dbReference>
<gene>
    <name evidence="7" type="ORF">ISU02_20850</name>
</gene>
<dbReference type="Proteomes" id="UP000614200">
    <property type="component" value="Unassembled WGS sequence"/>
</dbReference>
<proteinExistence type="inferred from homology"/>
<keyword evidence="4" id="KW-0443">Lipid metabolism</keyword>
<organism evidence="7 8">
    <name type="scientific">Fusibacter ferrireducens</name>
    <dbReference type="NCBI Taxonomy" id="2785058"/>
    <lineage>
        <taxon>Bacteria</taxon>
        <taxon>Bacillati</taxon>
        <taxon>Bacillota</taxon>
        <taxon>Clostridia</taxon>
        <taxon>Eubacteriales</taxon>
        <taxon>Eubacteriales Family XII. Incertae Sedis</taxon>
        <taxon>Fusibacter</taxon>
    </lineage>
</organism>
<dbReference type="PANTHER" id="PTHR43602:SF1">
    <property type="entry name" value="ENOYL-COA HYDRATASE DOMAIN-CONTAINING PROTEIN 3, MITOCHONDRIAL"/>
    <property type="match status" value="1"/>
</dbReference>
<evidence type="ECO:0000256" key="3">
    <source>
        <dbReference type="ARBA" id="ARBA00022946"/>
    </source>
</evidence>
<dbReference type="Gene3D" id="3.90.226.10">
    <property type="entry name" value="2-enoyl-CoA Hydratase, Chain A, domain 1"/>
    <property type="match status" value="1"/>
</dbReference>
<protein>
    <recommendedName>
        <fullName evidence="6">Enoyl-CoA hydratase domain-containing protein 3, mitochondrial</fullName>
    </recommendedName>
</protein>
<reference evidence="7 8" key="1">
    <citation type="submission" date="2020-11" db="EMBL/GenBank/DDBJ databases">
        <title>Fusibacter basophilias sp. nov.</title>
        <authorList>
            <person name="Qiu D."/>
        </authorList>
    </citation>
    <scope>NUCLEOTIDE SEQUENCE [LARGE SCALE GENOMIC DNA]</scope>
    <source>
        <strain evidence="7 8">Q10-2</strain>
    </source>
</reference>
<evidence type="ECO:0000313" key="7">
    <source>
        <dbReference type="EMBL" id="MBF4695550.1"/>
    </source>
</evidence>
<dbReference type="CDD" id="cd06558">
    <property type="entry name" value="crotonase-like"/>
    <property type="match status" value="1"/>
</dbReference>
<dbReference type="InterPro" id="IPR014748">
    <property type="entry name" value="Enoyl-CoA_hydra_C"/>
</dbReference>
<dbReference type="SUPFAM" id="SSF52096">
    <property type="entry name" value="ClpP/crotonase"/>
    <property type="match status" value="1"/>
</dbReference>
<keyword evidence="3" id="KW-0809">Transit peptide</keyword>
<evidence type="ECO:0000256" key="1">
    <source>
        <dbReference type="ARBA" id="ARBA00005254"/>
    </source>
</evidence>
<dbReference type="InterPro" id="IPR029045">
    <property type="entry name" value="ClpP/crotonase-like_dom_sf"/>
</dbReference>